<keyword evidence="2" id="KW-0805">Transcription regulation</keyword>
<proteinExistence type="inferred from homology"/>
<dbReference type="InterPro" id="IPR036388">
    <property type="entry name" value="WH-like_DNA-bd_sf"/>
</dbReference>
<keyword evidence="3" id="KW-0731">Sigma factor</keyword>
<dbReference type="InterPro" id="IPR007627">
    <property type="entry name" value="RNA_pol_sigma70_r2"/>
</dbReference>
<keyword evidence="4" id="KW-0238">DNA-binding</keyword>
<dbReference type="Pfam" id="PF04545">
    <property type="entry name" value="Sigma70_r4"/>
    <property type="match status" value="1"/>
</dbReference>
<dbReference type="InterPro" id="IPR050239">
    <property type="entry name" value="Sigma-70_RNA_pol_init_factors"/>
</dbReference>
<feature type="region of interest" description="Disordered" evidence="6">
    <location>
        <begin position="218"/>
        <end position="256"/>
    </location>
</feature>
<evidence type="ECO:0000256" key="6">
    <source>
        <dbReference type="SAM" id="MobiDB-lite"/>
    </source>
</evidence>
<sequence>MGGDIDLVDLDYEYDLLSSGSFDAGFHEYAAATLKMEDLERLNAQAEELLANLEELSSAAETMASPTSAMGQPRSSAHLQPQQQPQQQPQASLETRRAKRAANREARRSASVGAGVGARRGVVVAGAAASVTGRTTLAVATRKNAPTTAAPPAAAQPPPPTAAAAATTGPSTSSTRQLDNDRQRLEGLLLREAATEAASQAAQRPWASLANQQAAATSSAVSPSSGHTGSNATISGASAAAAPARNAPAARSGGLIGSRRRIGSSARAAVAAPDAVVPSVGDVVGLTRAMTATRASGGASTSGGELVVSTVSSTRRGRAVAAKTPRRVSAVAAAALAAPGIRPGRGAKPTADGTTQFMKKAASLDLLSGVSEKELTAIVKDLLFLERVKGDLSSILRREPSTEEWAKAVGMDGRTFPARLTAGQAAKAMMLQANYRLVISVCKKYQNRGIALQDLITEGVQGLLRGVEKFDADKGFRFSTYAHWWIRQAVTRSLSDQGRTVRLPAHMYELLMRIQAAKQELSEEGGKEPSLDAVAAHMGLSTERVKEVLEMARPSGSLDQPVGDDDGMASMKDMLEDERSTPDVVLDEVMLRRDLSSILSSLTEREAGVIRLRFGLEGEQEMTLEDIGLHFNVTRERVRQIEAKAVRKLKQKQRELVGILHEYAHGESDIELVGRRSQGTNKTG</sequence>
<dbReference type="InterPro" id="IPR013324">
    <property type="entry name" value="RNA_pol_sigma_r3/r4-like"/>
</dbReference>
<dbReference type="InterPro" id="IPR007630">
    <property type="entry name" value="RNA_pol_sigma70_r4"/>
</dbReference>
<evidence type="ECO:0000256" key="3">
    <source>
        <dbReference type="ARBA" id="ARBA00023082"/>
    </source>
</evidence>
<dbReference type="Gene3D" id="1.10.601.10">
    <property type="entry name" value="RNA Polymerase Primary Sigma Factor"/>
    <property type="match status" value="1"/>
</dbReference>
<dbReference type="GO" id="GO:0016987">
    <property type="term" value="F:sigma factor activity"/>
    <property type="evidence" value="ECO:0007669"/>
    <property type="project" value="UniProtKB-KW"/>
</dbReference>
<dbReference type="Gene3D" id="1.10.10.10">
    <property type="entry name" value="Winged helix-like DNA-binding domain superfamily/Winged helix DNA-binding domain"/>
    <property type="match status" value="2"/>
</dbReference>
<dbReference type="AlphaFoldDB" id="A0A7R9YYM0"/>
<name>A0A7R9YYM0_9CHLO</name>
<dbReference type="PRINTS" id="PR00046">
    <property type="entry name" value="SIGMA70FCT"/>
</dbReference>
<dbReference type="PROSITE" id="PS00716">
    <property type="entry name" value="SIGMA70_2"/>
    <property type="match status" value="1"/>
</dbReference>
<protein>
    <recommendedName>
        <fullName evidence="7">RNA polymerase sigma-70 domain-containing protein</fullName>
    </recommendedName>
</protein>
<feature type="domain" description="RNA polymerase sigma-70" evidence="7">
    <location>
        <begin position="623"/>
        <end position="649"/>
    </location>
</feature>
<dbReference type="SUPFAM" id="SSF88659">
    <property type="entry name" value="Sigma3 and sigma4 domains of RNA polymerase sigma factors"/>
    <property type="match status" value="2"/>
</dbReference>
<feature type="region of interest" description="Disordered" evidence="6">
    <location>
        <begin position="59"/>
        <end position="113"/>
    </location>
</feature>
<dbReference type="SUPFAM" id="SSF88946">
    <property type="entry name" value="Sigma2 domain of RNA polymerase sigma factors"/>
    <property type="match status" value="1"/>
</dbReference>
<feature type="compositionally biased region" description="Low complexity" evidence="6">
    <location>
        <begin position="162"/>
        <end position="175"/>
    </location>
</feature>
<dbReference type="InterPro" id="IPR014284">
    <property type="entry name" value="RNA_pol_sigma-70_dom"/>
</dbReference>
<feature type="compositionally biased region" description="Low complexity" evidence="6">
    <location>
        <begin position="80"/>
        <end position="90"/>
    </location>
</feature>
<evidence type="ECO:0000259" key="7">
    <source>
        <dbReference type="PROSITE" id="PS00716"/>
    </source>
</evidence>
<dbReference type="Pfam" id="PF04539">
    <property type="entry name" value="Sigma70_r3"/>
    <property type="match status" value="1"/>
</dbReference>
<feature type="compositionally biased region" description="Low complexity" evidence="6">
    <location>
        <begin position="218"/>
        <end position="253"/>
    </location>
</feature>
<evidence type="ECO:0000256" key="5">
    <source>
        <dbReference type="ARBA" id="ARBA00023163"/>
    </source>
</evidence>
<evidence type="ECO:0000256" key="1">
    <source>
        <dbReference type="ARBA" id="ARBA00007788"/>
    </source>
</evidence>
<dbReference type="InterPro" id="IPR013325">
    <property type="entry name" value="RNA_pol_sigma_r2"/>
</dbReference>
<dbReference type="InterPro" id="IPR007624">
    <property type="entry name" value="RNA_pol_sigma70_r3"/>
</dbReference>
<organism evidence="8">
    <name type="scientific">Chlamydomonas euryale</name>
    <dbReference type="NCBI Taxonomy" id="1486919"/>
    <lineage>
        <taxon>Eukaryota</taxon>
        <taxon>Viridiplantae</taxon>
        <taxon>Chlorophyta</taxon>
        <taxon>core chlorophytes</taxon>
        <taxon>Chlorophyceae</taxon>
        <taxon>CS clade</taxon>
        <taxon>Chlamydomonadales</taxon>
        <taxon>Chlamydomonadaceae</taxon>
        <taxon>Chlamydomonas</taxon>
    </lineage>
</organism>
<feature type="compositionally biased region" description="Polar residues" evidence="6">
    <location>
        <begin position="64"/>
        <end position="79"/>
    </location>
</feature>
<dbReference type="NCBIfam" id="TIGR02937">
    <property type="entry name" value="sigma70-ECF"/>
    <property type="match status" value="1"/>
</dbReference>
<dbReference type="InterPro" id="IPR000943">
    <property type="entry name" value="RNA_pol_sigma70"/>
</dbReference>
<dbReference type="GO" id="GO:0003677">
    <property type="term" value="F:DNA binding"/>
    <property type="evidence" value="ECO:0007669"/>
    <property type="project" value="UniProtKB-KW"/>
</dbReference>
<dbReference type="CDD" id="cd06171">
    <property type="entry name" value="Sigma70_r4"/>
    <property type="match status" value="1"/>
</dbReference>
<evidence type="ECO:0000256" key="2">
    <source>
        <dbReference type="ARBA" id="ARBA00023015"/>
    </source>
</evidence>
<dbReference type="PANTHER" id="PTHR30603">
    <property type="entry name" value="RNA POLYMERASE SIGMA FACTOR RPO"/>
    <property type="match status" value="1"/>
</dbReference>
<dbReference type="PANTHER" id="PTHR30603:SF47">
    <property type="entry name" value="RNA POLYMERASE SIGMA FACTOR SIGD, CHLOROPLASTIC"/>
    <property type="match status" value="1"/>
</dbReference>
<dbReference type="Pfam" id="PF04542">
    <property type="entry name" value="Sigma70_r2"/>
    <property type="match status" value="1"/>
</dbReference>
<evidence type="ECO:0000313" key="8">
    <source>
        <dbReference type="EMBL" id="CAD8295999.1"/>
    </source>
</evidence>
<feature type="region of interest" description="Disordered" evidence="6">
    <location>
        <begin position="142"/>
        <end position="180"/>
    </location>
</feature>
<gene>
    <name evidence="8" type="ORF">CEUR00632_LOCUS13287</name>
</gene>
<dbReference type="GO" id="GO:0006352">
    <property type="term" value="P:DNA-templated transcription initiation"/>
    <property type="evidence" value="ECO:0007669"/>
    <property type="project" value="InterPro"/>
</dbReference>
<comment type="similarity">
    <text evidence="1">Belongs to the sigma-70 factor family.</text>
</comment>
<dbReference type="EMBL" id="HBEC01028801">
    <property type="protein sequence ID" value="CAD8295999.1"/>
    <property type="molecule type" value="Transcribed_RNA"/>
</dbReference>
<evidence type="ECO:0000256" key="4">
    <source>
        <dbReference type="ARBA" id="ARBA00023125"/>
    </source>
</evidence>
<keyword evidence="5" id="KW-0804">Transcription</keyword>
<reference evidence="8" key="1">
    <citation type="submission" date="2021-01" db="EMBL/GenBank/DDBJ databases">
        <authorList>
            <person name="Corre E."/>
            <person name="Pelletier E."/>
            <person name="Niang G."/>
            <person name="Scheremetjew M."/>
            <person name="Finn R."/>
            <person name="Kale V."/>
            <person name="Holt S."/>
            <person name="Cochrane G."/>
            <person name="Meng A."/>
            <person name="Brown T."/>
            <person name="Cohen L."/>
        </authorList>
    </citation>
    <scope>NUCLEOTIDE SEQUENCE</scope>
    <source>
        <strain evidence="8">CCMP219</strain>
    </source>
</reference>
<accession>A0A7R9YYM0</accession>